<name>A0A9X4KD73_9BACL</name>
<protein>
    <submittedName>
        <fullName evidence="10">Amino acid ABC transporter permease</fullName>
    </submittedName>
</protein>
<dbReference type="InterPro" id="IPR010065">
    <property type="entry name" value="AA_ABC_transptr_permease_3TM"/>
</dbReference>
<evidence type="ECO:0000256" key="3">
    <source>
        <dbReference type="ARBA" id="ARBA00022475"/>
    </source>
</evidence>
<sequence>MGTSVDVSYVFEYFVRLLPSVGITLKIVVLSLLIGSAVGMLVALPRLYRIPVLQRLSQVYVSFFRGTPLLIQLFLIYYGLPELLKLVQVDVSRTPVLVFVVTAYALHSGAFISEAIRAAVGAVDRGQVEAGYAIGMTGFQAFRRVVLPQAIAVAMPVLGNLVIANLKDTSLAFSLGIMELTGKAQTLPTISQRFFESYLALALLYFILSFVLEKLLFRLERRLLRHEATDGAATSRVRRRRIKDGDANGRLNLTEEGALR</sequence>
<evidence type="ECO:0000256" key="2">
    <source>
        <dbReference type="ARBA" id="ARBA00022448"/>
    </source>
</evidence>
<evidence type="ECO:0000256" key="1">
    <source>
        <dbReference type="ARBA" id="ARBA00004651"/>
    </source>
</evidence>
<dbReference type="Gene3D" id="1.10.3720.10">
    <property type="entry name" value="MetI-like"/>
    <property type="match status" value="1"/>
</dbReference>
<dbReference type="RefSeq" id="WP_277563753.1">
    <property type="nucleotide sequence ID" value="NZ_JAPDHZ010000002.1"/>
</dbReference>
<dbReference type="GO" id="GO:0006865">
    <property type="term" value="P:amino acid transport"/>
    <property type="evidence" value="ECO:0007669"/>
    <property type="project" value="UniProtKB-KW"/>
</dbReference>
<evidence type="ECO:0000256" key="6">
    <source>
        <dbReference type="ARBA" id="ARBA00022989"/>
    </source>
</evidence>
<dbReference type="PROSITE" id="PS50928">
    <property type="entry name" value="ABC_TM1"/>
    <property type="match status" value="1"/>
</dbReference>
<dbReference type="AlphaFoldDB" id="A0A9X4KD73"/>
<comment type="similarity">
    <text evidence="8">Belongs to the binding-protein-dependent transport system permease family.</text>
</comment>
<keyword evidence="11" id="KW-1185">Reference proteome</keyword>
<keyword evidence="5" id="KW-0029">Amino-acid transport</keyword>
<feature type="transmembrane region" description="Helical" evidence="8">
    <location>
        <begin position="198"/>
        <end position="217"/>
    </location>
</feature>
<proteinExistence type="inferred from homology"/>
<dbReference type="GO" id="GO:0043190">
    <property type="term" value="C:ATP-binding cassette (ABC) transporter complex"/>
    <property type="evidence" value="ECO:0007669"/>
    <property type="project" value="InterPro"/>
</dbReference>
<dbReference type="GO" id="GO:0022857">
    <property type="term" value="F:transmembrane transporter activity"/>
    <property type="evidence" value="ECO:0007669"/>
    <property type="project" value="InterPro"/>
</dbReference>
<dbReference type="SUPFAM" id="SSF161098">
    <property type="entry name" value="MetI-like"/>
    <property type="match status" value="1"/>
</dbReference>
<dbReference type="EMBL" id="JAPDHZ010000002">
    <property type="protein sequence ID" value="MDG0789866.1"/>
    <property type="molecule type" value="Genomic_DNA"/>
</dbReference>
<keyword evidence="6 8" id="KW-1133">Transmembrane helix</keyword>
<dbReference type="NCBIfam" id="TIGR01726">
    <property type="entry name" value="HEQRo_perm_3TM"/>
    <property type="match status" value="1"/>
</dbReference>
<keyword evidence="7 8" id="KW-0472">Membrane</keyword>
<keyword evidence="4 8" id="KW-0812">Transmembrane</keyword>
<dbReference type="CDD" id="cd06261">
    <property type="entry name" value="TM_PBP2"/>
    <property type="match status" value="1"/>
</dbReference>
<evidence type="ECO:0000256" key="7">
    <source>
        <dbReference type="ARBA" id="ARBA00023136"/>
    </source>
</evidence>
<comment type="caution">
    <text evidence="10">The sequence shown here is derived from an EMBL/GenBank/DDBJ whole genome shotgun (WGS) entry which is preliminary data.</text>
</comment>
<evidence type="ECO:0000256" key="4">
    <source>
        <dbReference type="ARBA" id="ARBA00022692"/>
    </source>
</evidence>
<reference evidence="10 11" key="1">
    <citation type="submission" date="2022-10" db="EMBL/GenBank/DDBJ databases">
        <title>Comparative genomic analysis of Cohnella hashimotonis sp. nov., isolated from the International Space Station.</title>
        <authorList>
            <person name="Simpson A."/>
            <person name="Venkateswaran K."/>
        </authorList>
    </citation>
    <scope>NUCLEOTIDE SEQUENCE [LARGE SCALE GENOMIC DNA]</scope>
    <source>
        <strain evidence="10 11">DSM 18997</strain>
    </source>
</reference>
<evidence type="ECO:0000256" key="5">
    <source>
        <dbReference type="ARBA" id="ARBA00022970"/>
    </source>
</evidence>
<organism evidence="10 11">
    <name type="scientific">Cohnella ginsengisoli</name>
    <dbReference type="NCBI Taxonomy" id="425004"/>
    <lineage>
        <taxon>Bacteria</taxon>
        <taxon>Bacillati</taxon>
        <taxon>Bacillota</taxon>
        <taxon>Bacilli</taxon>
        <taxon>Bacillales</taxon>
        <taxon>Paenibacillaceae</taxon>
        <taxon>Cohnella</taxon>
    </lineage>
</organism>
<dbReference type="Proteomes" id="UP001153387">
    <property type="component" value="Unassembled WGS sequence"/>
</dbReference>
<evidence type="ECO:0000313" key="10">
    <source>
        <dbReference type="EMBL" id="MDG0789866.1"/>
    </source>
</evidence>
<evidence type="ECO:0000256" key="8">
    <source>
        <dbReference type="RuleBase" id="RU363032"/>
    </source>
</evidence>
<keyword evidence="3" id="KW-1003">Cell membrane</keyword>
<evidence type="ECO:0000259" key="9">
    <source>
        <dbReference type="PROSITE" id="PS50928"/>
    </source>
</evidence>
<dbReference type="FunFam" id="1.10.3720.10:FF:000006">
    <property type="entry name" value="Glutamate/aspartate ABC transporter, permease protein GltK"/>
    <property type="match status" value="1"/>
</dbReference>
<dbReference type="InterPro" id="IPR043429">
    <property type="entry name" value="ArtM/GltK/GlnP/TcyL/YhdX-like"/>
</dbReference>
<feature type="domain" description="ABC transmembrane type-1" evidence="9">
    <location>
        <begin position="17"/>
        <end position="216"/>
    </location>
</feature>
<feature type="transmembrane region" description="Helical" evidence="8">
    <location>
        <begin position="59"/>
        <end position="80"/>
    </location>
</feature>
<dbReference type="PANTHER" id="PTHR30614:SF45">
    <property type="entry name" value="L-CYSTINE TRANSPORT SYSTEM PERMEASE PROTEIN TCYL"/>
    <property type="match status" value="1"/>
</dbReference>
<comment type="subcellular location">
    <subcellularLocation>
        <location evidence="1 8">Cell membrane</location>
        <topology evidence="1 8">Multi-pass membrane protein</topology>
    </subcellularLocation>
</comment>
<keyword evidence="2 8" id="KW-0813">Transport</keyword>
<feature type="transmembrane region" description="Helical" evidence="8">
    <location>
        <begin position="23"/>
        <end position="47"/>
    </location>
</feature>
<gene>
    <name evidence="10" type="ORF">OMP38_02650</name>
</gene>
<evidence type="ECO:0000313" key="11">
    <source>
        <dbReference type="Proteomes" id="UP001153387"/>
    </source>
</evidence>
<feature type="transmembrane region" description="Helical" evidence="8">
    <location>
        <begin position="145"/>
        <end position="166"/>
    </location>
</feature>
<dbReference type="PANTHER" id="PTHR30614">
    <property type="entry name" value="MEMBRANE COMPONENT OF AMINO ACID ABC TRANSPORTER"/>
    <property type="match status" value="1"/>
</dbReference>
<dbReference type="InterPro" id="IPR035906">
    <property type="entry name" value="MetI-like_sf"/>
</dbReference>
<dbReference type="Pfam" id="PF00528">
    <property type="entry name" value="BPD_transp_1"/>
    <property type="match status" value="1"/>
</dbReference>
<feature type="transmembrane region" description="Helical" evidence="8">
    <location>
        <begin position="92"/>
        <end position="112"/>
    </location>
</feature>
<accession>A0A9X4KD73</accession>
<dbReference type="InterPro" id="IPR000515">
    <property type="entry name" value="MetI-like"/>
</dbReference>